<evidence type="ECO:0000313" key="12">
    <source>
        <dbReference type="EMBL" id="CAI8057773.1"/>
    </source>
</evidence>
<dbReference type="PANTHER" id="PTHR10233">
    <property type="entry name" value="TRANSLATION INITIATION FACTOR EIF-2B"/>
    <property type="match status" value="1"/>
</dbReference>
<gene>
    <name evidence="12" type="ORF">GBAR_LOCUS31467</name>
</gene>
<evidence type="ECO:0000256" key="3">
    <source>
        <dbReference type="ARBA" id="ARBA00022490"/>
    </source>
</evidence>
<accession>A0AA35XGB9</accession>
<dbReference type="Pfam" id="PF01008">
    <property type="entry name" value="IF-2B"/>
    <property type="match status" value="1"/>
</dbReference>
<feature type="compositionally biased region" description="Basic and acidic residues" evidence="11">
    <location>
        <begin position="50"/>
        <end position="69"/>
    </location>
</feature>
<comment type="function">
    <text evidence="6">Acts as a component of the translation initiation factor 2B (eIF2B) complex, which catalyzes the exchange of GDP for GTP on eukaryotic initiation factor 2 (eIF2) gamma subunit. Its guanine nucleotide exchange factor activity is repressed when bound to eIF2 complex phosphorylated on the alpha subunit, thereby limiting the amount of methionyl-initiator methionine tRNA available to the ribosome and consequently global translation is repressed.</text>
</comment>
<dbReference type="Proteomes" id="UP001174909">
    <property type="component" value="Unassembled WGS sequence"/>
</dbReference>
<dbReference type="InterPro" id="IPR037171">
    <property type="entry name" value="NagB/RpiA_transferase-like"/>
</dbReference>
<organism evidence="12 13">
    <name type="scientific">Geodia barretti</name>
    <name type="common">Barrett's horny sponge</name>
    <dbReference type="NCBI Taxonomy" id="519541"/>
    <lineage>
        <taxon>Eukaryota</taxon>
        <taxon>Metazoa</taxon>
        <taxon>Porifera</taxon>
        <taxon>Demospongiae</taxon>
        <taxon>Heteroscleromorpha</taxon>
        <taxon>Tetractinellida</taxon>
        <taxon>Astrophorina</taxon>
        <taxon>Geodiidae</taxon>
        <taxon>Geodia</taxon>
    </lineage>
</organism>
<comment type="subcellular location">
    <subcellularLocation>
        <location evidence="1">Cytoplasm</location>
        <location evidence="1">Cytosol</location>
    </subcellularLocation>
</comment>
<protein>
    <recommendedName>
        <fullName evidence="7">Translation initiation factor eIF2B subunit delta</fullName>
    </recommendedName>
    <alternativeName>
        <fullName evidence="8">eIF2B GDP-GTP exchange factor subunit delta</fullName>
    </alternativeName>
</protein>
<evidence type="ECO:0000256" key="10">
    <source>
        <dbReference type="RuleBase" id="RU003814"/>
    </source>
</evidence>
<keyword evidence="13" id="KW-1185">Reference proteome</keyword>
<evidence type="ECO:0000256" key="11">
    <source>
        <dbReference type="SAM" id="MobiDB-lite"/>
    </source>
</evidence>
<dbReference type="PANTHER" id="PTHR10233:SF14">
    <property type="entry name" value="TRANSLATION INITIATION FACTOR EIF-2B SUBUNIT DELTA"/>
    <property type="match status" value="1"/>
</dbReference>
<evidence type="ECO:0000256" key="4">
    <source>
        <dbReference type="ARBA" id="ARBA00022540"/>
    </source>
</evidence>
<comment type="similarity">
    <text evidence="2 10">Belongs to the eIF-2B alpha/beta/delta subunits family.</text>
</comment>
<dbReference type="GO" id="GO:0048513">
    <property type="term" value="P:animal organ development"/>
    <property type="evidence" value="ECO:0007669"/>
    <property type="project" value="UniProtKB-ARBA"/>
</dbReference>
<evidence type="ECO:0000256" key="5">
    <source>
        <dbReference type="ARBA" id="ARBA00022917"/>
    </source>
</evidence>
<keyword evidence="4 12" id="KW-0396">Initiation factor</keyword>
<dbReference type="InterPro" id="IPR000649">
    <property type="entry name" value="IF-2B-related"/>
</dbReference>
<evidence type="ECO:0000256" key="1">
    <source>
        <dbReference type="ARBA" id="ARBA00004514"/>
    </source>
</evidence>
<dbReference type="GO" id="GO:0003743">
    <property type="term" value="F:translation initiation factor activity"/>
    <property type="evidence" value="ECO:0007669"/>
    <property type="project" value="UniProtKB-KW"/>
</dbReference>
<evidence type="ECO:0000256" key="8">
    <source>
        <dbReference type="ARBA" id="ARBA00044356"/>
    </source>
</evidence>
<keyword evidence="3" id="KW-0963">Cytoplasm</keyword>
<evidence type="ECO:0000256" key="6">
    <source>
        <dbReference type="ARBA" id="ARBA00043898"/>
    </source>
</evidence>
<evidence type="ECO:0000256" key="2">
    <source>
        <dbReference type="ARBA" id="ARBA00007251"/>
    </source>
</evidence>
<dbReference type="FunFam" id="3.40.50.10470:FF:000002">
    <property type="entry name" value="Probable translation initiation factor eIF-2B subunit delta"/>
    <property type="match status" value="1"/>
</dbReference>
<dbReference type="GO" id="GO:0005829">
    <property type="term" value="C:cytosol"/>
    <property type="evidence" value="ECO:0007669"/>
    <property type="project" value="UniProtKB-SubCell"/>
</dbReference>
<dbReference type="AlphaFoldDB" id="A0AA35XGB9"/>
<feature type="compositionally biased region" description="Basic and acidic residues" evidence="11">
    <location>
        <begin position="7"/>
        <end position="33"/>
    </location>
</feature>
<dbReference type="SUPFAM" id="SSF100950">
    <property type="entry name" value="NagB/RpiA/CoA transferase-like"/>
    <property type="match status" value="1"/>
</dbReference>
<comment type="caution">
    <text evidence="12">The sequence shown here is derived from an EMBL/GenBank/DDBJ whole genome shotgun (WGS) entry which is preliminary data.</text>
</comment>
<feature type="region of interest" description="Disordered" evidence="11">
    <location>
        <begin position="1"/>
        <end position="150"/>
    </location>
</feature>
<evidence type="ECO:0000313" key="13">
    <source>
        <dbReference type="Proteomes" id="UP001174909"/>
    </source>
</evidence>
<dbReference type="GO" id="GO:0005085">
    <property type="term" value="F:guanyl-nucleotide exchange factor activity"/>
    <property type="evidence" value="ECO:0007669"/>
    <property type="project" value="UniProtKB-ARBA"/>
</dbReference>
<sequence length="509" mass="55641">MSSPSPKKQDKEEQKQKAVKAGEGKKGQGKEDGGSGGGGEHGAAVKKPTTKAERRALQEAQRKAKEERLAAQGKGTAKQTTSTSGGGAKRSQASKGGEGGAKLEGKPLEVPRPTRQRNSSSSTSVTTDDHRPNKSSKSSKKATEQQVETGRRVKQLQLFSHLQQYSKAPSSPTLPWHSVSTYTSIHPAIIKLGLHYSHGVICGSNSRCVAMLAAFKKVINDYTTPVQKELRRDLDAHIRPFINFLTHCRPLSVSMGNAIKYLKREISKIGPDQSESEAKRLLCATIDEYLELYIVKAGTEISKLCQNIIKDNDVILVYAFSSVVQRVLLDAHCSGRQFRVIVVDSRPKMEGRHMLRTLVQKGVKCSYVLINAVSYIMKEVSKVIVGAHSLLANGYVMSRIGTSQVALVARSFNVPVLVCCETYKFSDRVQTDSIVNNELGDPNDLVQINRRQGNFLTGWKDIPCLGLLNLVYDVTSPDLVSMVITELGVIPCTSVPVVLRISRDETAAV</sequence>
<comment type="subunit">
    <text evidence="9">Component of the translation initiation factor 2B (eIF2B) complex which is a heterodecamer of two sets of five different subunits: alpha, beta, gamma, delta and epsilon. Subunits alpha, beta and delta comprise a regulatory subcomplex and subunits epsilon and gamma comprise a catalytic subcomplex. Within the complex, the hexameric regulatory complex resides at the center, with the two heterodimeric catalytic subcomplexes bound on opposite sides.</text>
</comment>
<dbReference type="EMBL" id="CASHTH010004475">
    <property type="protein sequence ID" value="CAI8057773.1"/>
    <property type="molecule type" value="Genomic_DNA"/>
</dbReference>
<reference evidence="12" key="1">
    <citation type="submission" date="2023-03" db="EMBL/GenBank/DDBJ databases">
        <authorList>
            <person name="Steffen K."/>
            <person name="Cardenas P."/>
        </authorList>
    </citation>
    <scope>NUCLEOTIDE SEQUENCE</scope>
</reference>
<dbReference type="GO" id="GO:0140535">
    <property type="term" value="C:intracellular protein-containing complex"/>
    <property type="evidence" value="ECO:0007669"/>
    <property type="project" value="UniProtKB-ARBA"/>
</dbReference>
<name>A0AA35XGB9_GEOBA</name>
<dbReference type="Gene3D" id="3.40.50.10470">
    <property type="entry name" value="Translation initiation factor eif-2b, domain 2"/>
    <property type="match status" value="1"/>
</dbReference>
<evidence type="ECO:0000256" key="7">
    <source>
        <dbReference type="ARBA" id="ARBA00044147"/>
    </source>
</evidence>
<dbReference type="InterPro" id="IPR042529">
    <property type="entry name" value="IF_2B-like_C"/>
</dbReference>
<evidence type="ECO:0000256" key="9">
    <source>
        <dbReference type="ARBA" id="ARBA00046432"/>
    </source>
</evidence>
<proteinExistence type="inferred from homology"/>
<keyword evidence="5" id="KW-0648">Protein biosynthesis</keyword>